<keyword evidence="4 7" id="KW-0540">Nuclease</keyword>
<proteinExistence type="inferred from homology"/>
<comment type="caution">
    <text evidence="10">The sequence shown here is derived from an EMBL/GenBank/DDBJ whole genome shotgun (WGS) entry which is preliminary data.</text>
</comment>
<evidence type="ECO:0000313" key="10">
    <source>
        <dbReference type="EMBL" id="HIQ80102.1"/>
    </source>
</evidence>
<reference evidence="10" key="1">
    <citation type="submission" date="2020-10" db="EMBL/GenBank/DDBJ databases">
        <authorList>
            <person name="Gilroy R."/>
        </authorList>
    </citation>
    <scope>NUCLEOTIDE SEQUENCE</scope>
    <source>
        <strain evidence="10">ChiSjej1B19-3389</strain>
    </source>
</reference>
<evidence type="ECO:0000259" key="9">
    <source>
        <dbReference type="Pfam" id="PF12320"/>
    </source>
</evidence>
<dbReference type="Pfam" id="PF12320">
    <property type="entry name" value="SbcD_C"/>
    <property type="match status" value="1"/>
</dbReference>
<gene>
    <name evidence="7" type="primary">sbcD</name>
    <name evidence="10" type="ORF">IAD32_02305</name>
</gene>
<dbReference type="CDD" id="cd00840">
    <property type="entry name" value="MPP_Mre11_N"/>
    <property type="match status" value="1"/>
</dbReference>
<reference evidence="10" key="2">
    <citation type="journal article" date="2021" name="PeerJ">
        <title>Extensive microbial diversity within the chicken gut microbiome revealed by metagenomics and culture.</title>
        <authorList>
            <person name="Gilroy R."/>
            <person name="Ravi A."/>
            <person name="Getino M."/>
            <person name="Pursley I."/>
            <person name="Horton D.L."/>
            <person name="Alikhan N.F."/>
            <person name="Baker D."/>
            <person name="Gharbi K."/>
            <person name="Hall N."/>
            <person name="Watson M."/>
            <person name="Adriaenssens E.M."/>
            <person name="Foster-Nyarko E."/>
            <person name="Jarju S."/>
            <person name="Secka A."/>
            <person name="Antonio M."/>
            <person name="Oren A."/>
            <person name="Chaudhuri R.R."/>
            <person name="La Ragione R."/>
            <person name="Hildebrand F."/>
            <person name="Pallen M.J."/>
        </authorList>
    </citation>
    <scope>NUCLEOTIDE SEQUENCE</scope>
    <source>
        <strain evidence="10">ChiSjej1B19-3389</strain>
    </source>
</reference>
<evidence type="ECO:0000256" key="2">
    <source>
        <dbReference type="ARBA" id="ARBA00011322"/>
    </source>
</evidence>
<dbReference type="InterPro" id="IPR029052">
    <property type="entry name" value="Metallo-depent_PP-like"/>
</dbReference>
<dbReference type="Pfam" id="PF00149">
    <property type="entry name" value="Metallophos"/>
    <property type="match status" value="1"/>
</dbReference>
<evidence type="ECO:0000256" key="5">
    <source>
        <dbReference type="ARBA" id="ARBA00022801"/>
    </source>
</evidence>
<dbReference type="PANTHER" id="PTHR30337:SF0">
    <property type="entry name" value="NUCLEASE SBCCD SUBUNIT D"/>
    <property type="match status" value="1"/>
</dbReference>
<dbReference type="NCBIfam" id="TIGR00619">
    <property type="entry name" value="sbcd"/>
    <property type="match status" value="1"/>
</dbReference>
<evidence type="ECO:0000256" key="1">
    <source>
        <dbReference type="ARBA" id="ARBA00010555"/>
    </source>
</evidence>
<evidence type="ECO:0000256" key="6">
    <source>
        <dbReference type="ARBA" id="ARBA00022839"/>
    </source>
</evidence>
<keyword evidence="7" id="KW-0255">Endonuclease</keyword>
<evidence type="ECO:0000259" key="8">
    <source>
        <dbReference type="Pfam" id="PF00149"/>
    </source>
</evidence>
<dbReference type="InterPro" id="IPR050535">
    <property type="entry name" value="DNA_Repair-Maintenance_Comp"/>
</dbReference>
<name>A0A9D0ZH71_9FIRM</name>
<dbReference type="AlphaFoldDB" id="A0A9D0ZH71"/>
<dbReference type="GO" id="GO:0006260">
    <property type="term" value="P:DNA replication"/>
    <property type="evidence" value="ECO:0007669"/>
    <property type="project" value="UniProtKB-KW"/>
</dbReference>
<dbReference type="SUPFAM" id="SSF56300">
    <property type="entry name" value="Metallo-dependent phosphatases"/>
    <property type="match status" value="1"/>
</dbReference>
<dbReference type="GO" id="GO:0008408">
    <property type="term" value="F:3'-5' exonuclease activity"/>
    <property type="evidence" value="ECO:0007669"/>
    <property type="project" value="InterPro"/>
</dbReference>
<evidence type="ECO:0000313" key="11">
    <source>
        <dbReference type="Proteomes" id="UP000886787"/>
    </source>
</evidence>
<dbReference type="InterPro" id="IPR004843">
    <property type="entry name" value="Calcineurin-like_PHP"/>
</dbReference>
<dbReference type="Proteomes" id="UP000886787">
    <property type="component" value="Unassembled WGS sequence"/>
</dbReference>
<organism evidence="10 11">
    <name type="scientific">Candidatus Scatavimonas merdigallinarum</name>
    <dbReference type="NCBI Taxonomy" id="2840914"/>
    <lineage>
        <taxon>Bacteria</taxon>
        <taxon>Bacillati</taxon>
        <taxon>Bacillota</taxon>
        <taxon>Clostridia</taxon>
        <taxon>Eubacteriales</taxon>
        <taxon>Oscillospiraceae</taxon>
        <taxon>Oscillospiraceae incertae sedis</taxon>
        <taxon>Candidatus Scatavimonas</taxon>
    </lineage>
</organism>
<evidence type="ECO:0000256" key="4">
    <source>
        <dbReference type="ARBA" id="ARBA00022722"/>
    </source>
</evidence>
<keyword evidence="7" id="KW-0233">DNA recombination</keyword>
<sequence>MKLLHTADWHLGKVLYGASMLEEQRAFLNDVLFPVIEKERPDAIVIAGDIFDRSVAPPQAIRLFDEFVVRISRDFCIPLLMITGNHDGRDRIALARELLRDRGVYIATRLEDAFEPVRLEKDKQAYYFYLLPYFEPAQLRDFLHCEDVRGFAQAYKIVTDKIRQTFQPGGVHIMVSHCFVTGCRTSDSESSAYVGGSGEVHADTFAGFDYVALGHLHAPQRAGDNTRYSGSPLKYSFDEAHQKKSLTFVTFEGAAVQIKQFPVYAKHDVKTIKGSFEELYNAGMQTPDDSYLFATLTDDRPVYMPMDRLREYYPNLLGLKSEFLSRRADLQHGQARQPSGDAVLFTQFMEQICAQTAAPEDCALFFETLKRIQEENV</sequence>
<dbReference type="InterPro" id="IPR041796">
    <property type="entry name" value="Mre11_N"/>
</dbReference>
<dbReference type="PANTHER" id="PTHR30337">
    <property type="entry name" value="COMPONENT OF ATP-DEPENDENT DSDNA EXONUCLEASE"/>
    <property type="match status" value="1"/>
</dbReference>
<comment type="function">
    <text evidence="7">SbcCD cleaves DNA hairpin structures. These structures can inhibit DNA replication and are intermediates in certain DNA recombination reactions. The complex acts as a 3'-&gt;5' double strand exonuclease that can open hairpins. It also has a 5' single-strand endonuclease activity.</text>
</comment>
<dbReference type="InterPro" id="IPR026843">
    <property type="entry name" value="SbcD_C"/>
</dbReference>
<evidence type="ECO:0000256" key="3">
    <source>
        <dbReference type="ARBA" id="ARBA00013365"/>
    </source>
</evidence>
<dbReference type="InterPro" id="IPR004593">
    <property type="entry name" value="SbcD"/>
</dbReference>
<feature type="domain" description="Calcineurin-like phosphoesterase" evidence="8">
    <location>
        <begin position="1"/>
        <end position="219"/>
    </location>
</feature>
<comment type="subunit">
    <text evidence="2 7">Heterodimer of SbcC and SbcD.</text>
</comment>
<keyword evidence="7" id="KW-0235">DNA replication</keyword>
<dbReference type="Gene3D" id="3.60.21.10">
    <property type="match status" value="1"/>
</dbReference>
<comment type="similarity">
    <text evidence="1 7">Belongs to the SbcD family.</text>
</comment>
<accession>A0A9D0ZH71</accession>
<keyword evidence="6 7" id="KW-0269">Exonuclease</keyword>
<evidence type="ECO:0000256" key="7">
    <source>
        <dbReference type="RuleBase" id="RU363069"/>
    </source>
</evidence>
<feature type="domain" description="Nuclease SbcCD subunit D C-terminal" evidence="9">
    <location>
        <begin position="267"/>
        <end position="350"/>
    </location>
</feature>
<dbReference type="GO" id="GO:0004519">
    <property type="term" value="F:endonuclease activity"/>
    <property type="evidence" value="ECO:0007669"/>
    <property type="project" value="UniProtKB-KW"/>
</dbReference>
<dbReference type="GO" id="GO:0006310">
    <property type="term" value="P:DNA recombination"/>
    <property type="evidence" value="ECO:0007669"/>
    <property type="project" value="UniProtKB-KW"/>
</dbReference>
<dbReference type="EMBL" id="DVFW01000015">
    <property type="protein sequence ID" value="HIQ80102.1"/>
    <property type="molecule type" value="Genomic_DNA"/>
</dbReference>
<keyword evidence="5 7" id="KW-0378">Hydrolase</keyword>
<protein>
    <recommendedName>
        <fullName evidence="3 7">Nuclease SbcCD subunit D</fullName>
    </recommendedName>
</protein>